<organism evidence="1 2">
    <name type="scientific">Thamnophis sirtalis</name>
    <dbReference type="NCBI Taxonomy" id="35019"/>
    <lineage>
        <taxon>Eukaryota</taxon>
        <taxon>Metazoa</taxon>
        <taxon>Chordata</taxon>
        <taxon>Craniata</taxon>
        <taxon>Vertebrata</taxon>
        <taxon>Euteleostomi</taxon>
        <taxon>Lepidosauria</taxon>
        <taxon>Squamata</taxon>
        <taxon>Bifurcata</taxon>
        <taxon>Unidentata</taxon>
        <taxon>Episquamata</taxon>
        <taxon>Toxicofera</taxon>
        <taxon>Serpentes</taxon>
        <taxon>Colubroidea</taxon>
        <taxon>Colubridae</taxon>
        <taxon>Natricinae</taxon>
        <taxon>Thamnophis</taxon>
    </lineage>
</organism>
<accession>A0A6I9XJJ4</accession>
<protein>
    <submittedName>
        <fullName evidence="2">Bromodomain adjacent to zinc finger domain protein 2B-like</fullName>
    </submittedName>
</protein>
<name>A0A6I9XJJ4_9SAUR</name>
<reference evidence="2" key="1">
    <citation type="submission" date="2025-08" db="UniProtKB">
        <authorList>
            <consortium name="RefSeq"/>
        </authorList>
    </citation>
    <scope>IDENTIFICATION</scope>
    <source>
        <tissue evidence="2">Skeletal muscle</tissue>
    </source>
</reference>
<dbReference type="OrthoDB" id="21449at2759"/>
<dbReference type="RefSeq" id="XP_013915939.1">
    <property type="nucleotide sequence ID" value="XM_014060464.1"/>
</dbReference>
<sequence length="145" mass="14735">MLALDYAVLIAFDNRDLLTQRSEELGYNNMESGERLTSTAASSTAASSPALSSASIVSAISKGGLSTGATSLSSTINACGHLFRTAGDQPCNLSTVSSAFPMVSHPVFGLQTASSGHTEFGGLGSLGTPIALAAHPQLTTFPGKQ</sequence>
<dbReference type="Proteomes" id="UP000504617">
    <property type="component" value="Unplaced"/>
</dbReference>
<proteinExistence type="predicted"/>
<keyword evidence="1" id="KW-1185">Reference proteome</keyword>
<dbReference type="AlphaFoldDB" id="A0A6I9XJJ4"/>
<evidence type="ECO:0000313" key="1">
    <source>
        <dbReference type="Proteomes" id="UP000504617"/>
    </source>
</evidence>
<evidence type="ECO:0000313" key="2">
    <source>
        <dbReference type="RefSeq" id="XP_013915939.1"/>
    </source>
</evidence>
<gene>
    <name evidence="2" type="primary">LOC106544241</name>
</gene>
<dbReference type="KEGG" id="tsr:106544241"/>
<dbReference type="GeneID" id="106544241"/>
<feature type="non-terminal residue" evidence="2">
    <location>
        <position position="145"/>
    </location>
</feature>